<keyword evidence="2" id="KW-1185">Reference proteome</keyword>
<comment type="caution">
    <text evidence="1">The sequence shown here is derived from an EMBL/GenBank/DDBJ whole genome shotgun (WGS) entry which is preliminary data.</text>
</comment>
<organism evidence="1 2">
    <name type="scientific">Marinobacter albus</name>
    <dbReference type="NCBI Taxonomy" id="3030833"/>
    <lineage>
        <taxon>Bacteria</taxon>
        <taxon>Pseudomonadati</taxon>
        <taxon>Pseudomonadota</taxon>
        <taxon>Gammaproteobacteria</taxon>
        <taxon>Pseudomonadales</taxon>
        <taxon>Marinobacteraceae</taxon>
        <taxon>Marinobacter</taxon>
    </lineage>
</organism>
<sequence length="316" mass="32462">MTQLKNGNFQRNLFASAILAPMMILAGCSGSDYPTQESPAGTGAVSGFAYDGYLRGAKVCVDENLNKQCDDGEPSSETVNGGQFSIKGLTDAQLLTPMVVEADANTIDEDSGQLVDVNLKLLAPAGTKAISGFSTIVQMETENALAAGSVAPISEIIAEQEAQLRAAMGLADNIDLMSYDPVALKNDGAVNDSARRAAATAHLVNQVISQNIATLLPQAEANANGENAAAFGALVNNIDAVAINAAVQNDVSGLALPELVNADRSYVPEAIAVEVKVPTTQEIGAQALQDEIANAAIQLSIENEETPTGGTGGTGS</sequence>
<dbReference type="EMBL" id="JASSQD010000001">
    <property type="protein sequence ID" value="MDK9557279.1"/>
    <property type="molecule type" value="Genomic_DNA"/>
</dbReference>
<dbReference type="RefSeq" id="WP_285367667.1">
    <property type="nucleotide sequence ID" value="NZ_JASSQD010000001.1"/>
</dbReference>
<evidence type="ECO:0000313" key="2">
    <source>
        <dbReference type="Proteomes" id="UP001223547"/>
    </source>
</evidence>
<name>A0ABT7HA91_9GAMM</name>
<dbReference type="Proteomes" id="UP001223547">
    <property type="component" value="Unassembled WGS sequence"/>
</dbReference>
<accession>A0ABT7HA91</accession>
<proteinExistence type="predicted"/>
<protein>
    <submittedName>
        <fullName evidence="1">Uncharacterized protein</fullName>
    </submittedName>
</protein>
<dbReference type="PROSITE" id="PS51257">
    <property type="entry name" value="PROKAR_LIPOPROTEIN"/>
    <property type="match status" value="1"/>
</dbReference>
<gene>
    <name evidence="1" type="ORF">QQF73_06530</name>
</gene>
<evidence type="ECO:0000313" key="1">
    <source>
        <dbReference type="EMBL" id="MDK9557279.1"/>
    </source>
</evidence>
<reference evidence="1 2" key="1">
    <citation type="submission" date="2023-05" db="EMBL/GenBank/DDBJ databases">
        <title>Marinobacter albus sp. nov., a marine bacterium isolated from sand in a coastal intertidal zone of huludao.</title>
        <authorList>
            <person name="Deng T."/>
        </authorList>
    </citation>
    <scope>NUCLEOTIDE SEQUENCE [LARGE SCALE GENOMIC DNA]</scope>
    <source>
        <strain evidence="1 2">M216</strain>
    </source>
</reference>